<protein>
    <submittedName>
        <fullName evidence="1">5851_t:CDS:1</fullName>
    </submittedName>
</protein>
<feature type="non-terminal residue" evidence="1">
    <location>
        <position position="1"/>
    </location>
</feature>
<dbReference type="EMBL" id="CAJVPT010031662">
    <property type="protein sequence ID" value="CAG8698687.1"/>
    <property type="molecule type" value="Genomic_DNA"/>
</dbReference>
<comment type="caution">
    <text evidence="1">The sequence shown here is derived from an EMBL/GenBank/DDBJ whole genome shotgun (WGS) entry which is preliminary data.</text>
</comment>
<reference evidence="1" key="1">
    <citation type="submission" date="2021-06" db="EMBL/GenBank/DDBJ databases">
        <authorList>
            <person name="Kallberg Y."/>
            <person name="Tangrot J."/>
            <person name="Rosling A."/>
        </authorList>
    </citation>
    <scope>NUCLEOTIDE SEQUENCE</scope>
    <source>
        <strain evidence="1">CL356</strain>
    </source>
</reference>
<gene>
    <name evidence="1" type="ORF">ACOLOM_LOCUS10141</name>
</gene>
<dbReference type="Proteomes" id="UP000789525">
    <property type="component" value="Unassembled WGS sequence"/>
</dbReference>
<name>A0ACA9PA52_9GLOM</name>
<evidence type="ECO:0000313" key="2">
    <source>
        <dbReference type="Proteomes" id="UP000789525"/>
    </source>
</evidence>
<keyword evidence="2" id="KW-1185">Reference proteome</keyword>
<sequence length="74" mass="7451">TLPVASTAYAPLASGGLATRPGPSSMSPLLALGISDTIMRHAENCLLLGPKLLVTMRNESASPFIPASTTPGGC</sequence>
<accession>A0ACA9PA52</accession>
<proteinExistence type="predicted"/>
<organism evidence="1 2">
    <name type="scientific">Acaulospora colombiana</name>
    <dbReference type="NCBI Taxonomy" id="27376"/>
    <lineage>
        <taxon>Eukaryota</taxon>
        <taxon>Fungi</taxon>
        <taxon>Fungi incertae sedis</taxon>
        <taxon>Mucoromycota</taxon>
        <taxon>Glomeromycotina</taxon>
        <taxon>Glomeromycetes</taxon>
        <taxon>Diversisporales</taxon>
        <taxon>Acaulosporaceae</taxon>
        <taxon>Acaulospora</taxon>
    </lineage>
</organism>
<evidence type="ECO:0000313" key="1">
    <source>
        <dbReference type="EMBL" id="CAG8698687.1"/>
    </source>
</evidence>